<dbReference type="GO" id="GO:0003723">
    <property type="term" value="F:RNA binding"/>
    <property type="evidence" value="ECO:0007669"/>
    <property type="project" value="UniProtKB-KW"/>
</dbReference>
<organism evidence="5 6">
    <name type="scientific">Roseitalea porphyridii</name>
    <dbReference type="NCBI Taxonomy" id="1852022"/>
    <lineage>
        <taxon>Bacteria</taxon>
        <taxon>Pseudomonadati</taxon>
        <taxon>Pseudomonadota</taxon>
        <taxon>Alphaproteobacteria</taxon>
        <taxon>Hyphomicrobiales</taxon>
        <taxon>Ahrensiaceae</taxon>
        <taxon>Roseitalea</taxon>
    </lineage>
</organism>
<dbReference type="EMBL" id="CP036532">
    <property type="protein sequence ID" value="QBK32245.1"/>
    <property type="molecule type" value="Genomic_DNA"/>
</dbReference>
<gene>
    <name evidence="5" type="ORF">E0E05_04155</name>
</gene>
<dbReference type="SMART" id="SM00650">
    <property type="entry name" value="rADc"/>
    <property type="match status" value="1"/>
</dbReference>
<dbReference type="OrthoDB" id="9805585at2"/>
<evidence type="ECO:0000256" key="3">
    <source>
        <dbReference type="ARBA" id="ARBA00022691"/>
    </source>
</evidence>
<dbReference type="Gene3D" id="3.40.50.150">
    <property type="entry name" value="Vaccinia Virus protein VP39"/>
    <property type="match status" value="1"/>
</dbReference>
<keyword evidence="1 5" id="KW-0489">Methyltransferase</keyword>
<evidence type="ECO:0000256" key="2">
    <source>
        <dbReference type="ARBA" id="ARBA00022679"/>
    </source>
</evidence>
<name>A0A4P6V4M6_9HYPH</name>
<evidence type="ECO:0000256" key="1">
    <source>
        <dbReference type="ARBA" id="ARBA00022603"/>
    </source>
</evidence>
<reference evidence="5 6" key="1">
    <citation type="journal article" date="2017" name="Int. J. Syst. Evol. Microbiol.">
        <title>Roseitalea porphyridii gen. nov., sp. nov., isolated from a red alga, and reclassification of Hoeflea suaedae Chung et al. 2013 as Pseudohoeflea suaedae gen. nov., comb. nov.</title>
        <authorList>
            <person name="Hyeon J.W."/>
            <person name="Jeong S.E."/>
            <person name="Baek K."/>
            <person name="Jeon C.O."/>
        </authorList>
    </citation>
    <scope>NUCLEOTIDE SEQUENCE [LARGE SCALE GENOMIC DNA]</scope>
    <source>
        <strain evidence="5 6">MA7-20</strain>
    </source>
</reference>
<dbReference type="AlphaFoldDB" id="A0A4P6V4M6"/>
<dbReference type="InterPro" id="IPR029063">
    <property type="entry name" value="SAM-dependent_MTases_sf"/>
</dbReference>
<dbReference type="GO" id="GO:0000179">
    <property type="term" value="F:rRNA (adenine-N6,N6-)-dimethyltransferase activity"/>
    <property type="evidence" value="ECO:0007669"/>
    <property type="project" value="InterPro"/>
</dbReference>
<dbReference type="Proteomes" id="UP000293719">
    <property type="component" value="Chromosome"/>
</dbReference>
<dbReference type="KEGG" id="rpod:E0E05_04155"/>
<accession>A0A4P6V4M6</accession>
<keyword evidence="3" id="KW-0949">S-adenosyl-L-methionine</keyword>
<proteinExistence type="predicted"/>
<feature type="domain" description="Ribosomal RNA adenine methylase transferase N-terminal" evidence="4">
    <location>
        <begin position="18"/>
        <end position="149"/>
    </location>
</feature>
<keyword evidence="6" id="KW-1185">Reference proteome</keyword>
<dbReference type="CDD" id="cd02440">
    <property type="entry name" value="AdoMet_MTases"/>
    <property type="match status" value="1"/>
</dbReference>
<protein>
    <submittedName>
        <fullName evidence="5">SAM-dependent methyltransferase</fullName>
    </submittedName>
</protein>
<dbReference type="InterPro" id="IPR020598">
    <property type="entry name" value="rRNA_Ade_methylase_Trfase_N"/>
</dbReference>
<sequence>MVRSPRHVSAVTPTSRQTAIEMARPIDPDSGLPVLELGPGTGPITRAILDRGVPPENLYAIEHSAELCAHLEKAFPGVNVINGDAFDLDATLNGHDVPLFDCVISGIPLLSFGAKRSNALVSGALDRVPAGRPLVQITYSSKAPLEPDDAGIRWQRSARVMRNLPPASVWLYTRPD</sequence>
<evidence type="ECO:0000313" key="6">
    <source>
        <dbReference type="Proteomes" id="UP000293719"/>
    </source>
</evidence>
<dbReference type="SUPFAM" id="SSF53335">
    <property type="entry name" value="S-adenosyl-L-methionine-dependent methyltransferases"/>
    <property type="match status" value="1"/>
</dbReference>
<evidence type="ECO:0000259" key="4">
    <source>
        <dbReference type="SMART" id="SM00650"/>
    </source>
</evidence>
<evidence type="ECO:0000313" key="5">
    <source>
        <dbReference type="EMBL" id="QBK32245.1"/>
    </source>
</evidence>
<keyword evidence="2 5" id="KW-0808">Transferase</keyword>